<protein>
    <submittedName>
        <fullName evidence="7">Transposase-like protein</fullName>
    </submittedName>
</protein>
<sequence>MEAAAGTQCTTCRCAFLELRNPITRFMRRLQQRHSQRLDDEYNPLTDEFSSEECEGVQQLVDFLQAPMEMTKRLDGNNSASGFGSLGQTITNLQALWKLYSSIKAGFNDLDNSNSDYCIAAVKHSLEKLSSYFGKLIMEPERAKDSANRDFEQYIAKEMDDDDTALPLPRLNVPGGNADLYSQTMAVDLMFFTGSKPHKCQKRTTQLEEYSDHLRDDLMNANKQQLAFFHDPWCWWLEIGRNKYPVVFKITTDYLSIPATSCECERSFSTARRTITSDRNSLSAATIEALQP</sequence>
<gene>
    <name evidence="7" type="ORF">DDE83_009006</name>
</gene>
<comment type="caution">
    <text evidence="7">The sequence shown here is derived from an EMBL/GenBank/DDBJ whole genome shotgun (WGS) entry which is preliminary data.</text>
</comment>
<comment type="subcellular location">
    <subcellularLocation>
        <location evidence="1">Nucleus</location>
    </subcellularLocation>
</comment>
<dbReference type="OrthoDB" id="3944237at2759"/>
<feature type="domain" description="HAT C-terminal dimerisation" evidence="6">
    <location>
        <begin position="222"/>
        <end position="290"/>
    </location>
</feature>
<dbReference type="InterPro" id="IPR008906">
    <property type="entry name" value="HATC_C_dom"/>
</dbReference>
<name>A0A364MS66_STELY</name>
<keyword evidence="3" id="KW-0863">Zinc-finger</keyword>
<dbReference type="GO" id="GO:0008270">
    <property type="term" value="F:zinc ion binding"/>
    <property type="evidence" value="ECO:0007669"/>
    <property type="project" value="UniProtKB-KW"/>
</dbReference>
<proteinExistence type="predicted"/>
<dbReference type="EMBL" id="QGDH01000304">
    <property type="protein sequence ID" value="RAR01007.1"/>
    <property type="molecule type" value="Genomic_DNA"/>
</dbReference>
<dbReference type="PANTHER" id="PTHR46481:SF10">
    <property type="entry name" value="ZINC FINGER BED DOMAIN-CONTAINING PROTEIN 39"/>
    <property type="match status" value="1"/>
</dbReference>
<dbReference type="AlphaFoldDB" id="A0A364MS66"/>
<evidence type="ECO:0000256" key="1">
    <source>
        <dbReference type="ARBA" id="ARBA00004123"/>
    </source>
</evidence>
<evidence type="ECO:0000256" key="3">
    <source>
        <dbReference type="ARBA" id="ARBA00022771"/>
    </source>
</evidence>
<organism evidence="7 8">
    <name type="scientific">Stemphylium lycopersici</name>
    <name type="common">Tomato gray leaf spot disease fungus</name>
    <name type="synonym">Thyrospora lycopersici</name>
    <dbReference type="NCBI Taxonomy" id="183478"/>
    <lineage>
        <taxon>Eukaryota</taxon>
        <taxon>Fungi</taxon>
        <taxon>Dikarya</taxon>
        <taxon>Ascomycota</taxon>
        <taxon>Pezizomycotina</taxon>
        <taxon>Dothideomycetes</taxon>
        <taxon>Pleosporomycetidae</taxon>
        <taxon>Pleosporales</taxon>
        <taxon>Pleosporineae</taxon>
        <taxon>Pleosporaceae</taxon>
        <taxon>Stemphylium</taxon>
    </lineage>
</organism>
<evidence type="ECO:0000256" key="4">
    <source>
        <dbReference type="ARBA" id="ARBA00022833"/>
    </source>
</evidence>
<reference evidence="8" key="1">
    <citation type="submission" date="2018-05" db="EMBL/GenBank/DDBJ databases">
        <title>Draft genome sequence of Stemphylium lycopersici strain CIDEFI 213.</title>
        <authorList>
            <person name="Medina R."/>
            <person name="Franco M.E.E."/>
            <person name="Lucentini C.G."/>
            <person name="Saparrat M.C.N."/>
            <person name="Balatti P.A."/>
        </authorList>
    </citation>
    <scope>NUCLEOTIDE SEQUENCE [LARGE SCALE GENOMIC DNA]</scope>
    <source>
        <strain evidence="8">CIDEFI 213</strain>
    </source>
</reference>
<keyword evidence="2" id="KW-0479">Metal-binding</keyword>
<dbReference type="Proteomes" id="UP000249619">
    <property type="component" value="Unassembled WGS sequence"/>
</dbReference>
<keyword evidence="8" id="KW-1185">Reference proteome</keyword>
<keyword evidence="4" id="KW-0862">Zinc</keyword>
<dbReference type="PANTHER" id="PTHR46481">
    <property type="entry name" value="ZINC FINGER BED DOMAIN-CONTAINING PROTEIN 4"/>
    <property type="match status" value="1"/>
</dbReference>
<evidence type="ECO:0000259" key="6">
    <source>
        <dbReference type="Pfam" id="PF05699"/>
    </source>
</evidence>
<dbReference type="GO" id="GO:0005634">
    <property type="term" value="C:nucleus"/>
    <property type="evidence" value="ECO:0007669"/>
    <property type="project" value="UniProtKB-SubCell"/>
</dbReference>
<dbReference type="InterPro" id="IPR012337">
    <property type="entry name" value="RNaseH-like_sf"/>
</dbReference>
<dbReference type="SUPFAM" id="SSF53098">
    <property type="entry name" value="Ribonuclease H-like"/>
    <property type="match status" value="1"/>
</dbReference>
<evidence type="ECO:0000256" key="2">
    <source>
        <dbReference type="ARBA" id="ARBA00022723"/>
    </source>
</evidence>
<dbReference type="GO" id="GO:0046983">
    <property type="term" value="F:protein dimerization activity"/>
    <property type="evidence" value="ECO:0007669"/>
    <property type="project" value="InterPro"/>
</dbReference>
<dbReference type="InterPro" id="IPR052035">
    <property type="entry name" value="ZnF_BED_domain_contain"/>
</dbReference>
<dbReference type="Pfam" id="PF05699">
    <property type="entry name" value="Dimer_Tnp_hAT"/>
    <property type="match status" value="1"/>
</dbReference>
<accession>A0A364MS66</accession>
<evidence type="ECO:0000313" key="7">
    <source>
        <dbReference type="EMBL" id="RAR01007.1"/>
    </source>
</evidence>
<evidence type="ECO:0000313" key="8">
    <source>
        <dbReference type="Proteomes" id="UP000249619"/>
    </source>
</evidence>
<evidence type="ECO:0000256" key="5">
    <source>
        <dbReference type="ARBA" id="ARBA00023242"/>
    </source>
</evidence>
<keyword evidence="5" id="KW-0539">Nucleus</keyword>